<protein>
    <submittedName>
        <fullName evidence="3">Uncharacterized protein</fullName>
    </submittedName>
</protein>
<name>A0ABQ0G443_9PEZI</name>
<organism evidence="3 4">
    <name type="scientific">Madurella fahalii</name>
    <dbReference type="NCBI Taxonomy" id="1157608"/>
    <lineage>
        <taxon>Eukaryota</taxon>
        <taxon>Fungi</taxon>
        <taxon>Dikarya</taxon>
        <taxon>Ascomycota</taxon>
        <taxon>Pezizomycotina</taxon>
        <taxon>Sordariomycetes</taxon>
        <taxon>Sordariomycetidae</taxon>
        <taxon>Sordariales</taxon>
        <taxon>Sordariales incertae sedis</taxon>
        <taxon>Madurella</taxon>
    </lineage>
</organism>
<dbReference type="GeneID" id="98173462"/>
<feature type="region of interest" description="Disordered" evidence="1">
    <location>
        <begin position="45"/>
        <end position="79"/>
    </location>
</feature>
<reference evidence="3 4" key="1">
    <citation type="submission" date="2024-09" db="EMBL/GenBank/DDBJ databases">
        <title>Itraconazole resistance in Madurella fahalii resulting from another homologue of gene encoding cytochrome P450 14-alpha sterol demethylase (CYP51).</title>
        <authorList>
            <person name="Yoshioka I."/>
            <person name="Fahal A.H."/>
            <person name="Kaneko S."/>
            <person name="Yaguchi T."/>
        </authorList>
    </citation>
    <scope>NUCLEOTIDE SEQUENCE [LARGE SCALE GENOMIC DNA]</scope>
    <source>
        <strain evidence="3 4">IFM 68171</strain>
    </source>
</reference>
<sequence length="101" mass="10007">MHLPTIFAALLLPLAAVAEEMTTTTATSYLTLTRTITLQRAQMTGVSNSTGLPPTASTTLTPPGSTTTQPPADTTGNAGSTLGGAHVAAAAVAGVVVAVFL</sequence>
<dbReference type="Proteomes" id="UP001628179">
    <property type="component" value="Unassembled WGS sequence"/>
</dbReference>
<evidence type="ECO:0000256" key="2">
    <source>
        <dbReference type="SAM" id="SignalP"/>
    </source>
</evidence>
<dbReference type="RefSeq" id="XP_070914240.1">
    <property type="nucleotide sequence ID" value="XM_071058139.1"/>
</dbReference>
<evidence type="ECO:0000313" key="3">
    <source>
        <dbReference type="EMBL" id="GAB1312507.1"/>
    </source>
</evidence>
<keyword evidence="2" id="KW-0732">Signal</keyword>
<evidence type="ECO:0000313" key="4">
    <source>
        <dbReference type="Proteomes" id="UP001628179"/>
    </source>
</evidence>
<feature type="signal peptide" evidence="2">
    <location>
        <begin position="1"/>
        <end position="18"/>
    </location>
</feature>
<keyword evidence="4" id="KW-1185">Reference proteome</keyword>
<gene>
    <name evidence="3" type="ORF">MFIFM68171_02717</name>
</gene>
<evidence type="ECO:0000256" key="1">
    <source>
        <dbReference type="SAM" id="MobiDB-lite"/>
    </source>
</evidence>
<dbReference type="EMBL" id="BAAFSV010000001">
    <property type="protein sequence ID" value="GAB1312507.1"/>
    <property type="molecule type" value="Genomic_DNA"/>
</dbReference>
<accession>A0ABQ0G443</accession>
<proteinExistence type="predicted"/>
<feature type="chain" id="PRO_5045316261" evidence="2">
    <location>
        <begin position="19"/>
        <end position="101"/>
    </location>
</feature>
<comment type="caution">
    <text evidence="3">The sequence shown here is derived from an EMBL/GenBank/DDBJ whole genome shotgun (WGS) entry which is preliminary data.</text>
</comment>
<feature type="compositionally biased region" description="Low complexity" evidence="1">
    <location>
        <begin position="50"/>
        <end position="72"/>
    </location>
</feature>